<proteinExistence type="predicted"/>
<name>A0A5R9L262_9BACT</name>
<comment type="caution">
    <text evidence="1">The sequence shown here is derived from an EMBL/GenBank/DDBJ whole genome shotgun (WGS) entry which is preliminary data.</text>
</comment>
<dbReference type="AlphaFoldDB" id="A0A5R9L262"/>
<evidence type="ECO:0000313" key="1">
    <source>
        <dbReference type="EMBL" id="TLV02360.1"/>
    </source>
</evidence>
<protein>
    <submittedName>
        <fullName evidence="1">DUF4270 domain-containing protein</fullName>
    </submittedName>
</protein>
<dbReference type="InterPro" id="IPR025366">
    <property type="entry name" value="DUF4270"/>
</dbReference>
<dbReference type="Pfam" id="PF14092">
    <property type="entry name" value="DUF4270"/>
    <property type="match status" value="1"/>
</dbReference>
<dbReference type="OrthoDB" id="1092930at2"/>
<dbReference type="RefSeq" id="WP_138363569.1">
    <property type="nucleotide sequence ID" value="NZ_VCEJ01000002.1"/>
</dbReference>
<evidence type="ECO:0000313" key="2">
    <source>
        <dbReference type="Proteomes" id="UP000306402"/>
    </source>
</evidence>
<sequence length="470" mass="52092">MKFCLFSSKKSSIVYKFLCIIGFSFSLVGCQWGDQVESLVQPDPDDFGVLFSDTATVQLSTILTDSVMTGAPRRLLVGRYIDPYFGKVQTATFIQPTIQSGLTIPQNAEYDSLVLFMSYDKYSYGDTTKAINLSVHRLLVDILTKDAYYNTNTTAFDPVAIGKKKLTPMPKRDKTFTIKLSDDLGKSIFEKGKTNLLPSNQDWINMVAGLTIRGAETDNGAVVGFKLDSARIQMHYHVPGADAVRRDSTVFQATASYNQILADRSGTEIANLIPNQRRSLPTAQTGNKAFVQAGPGIMTKIQLPTIRQLRNIQYTAANKAFLRITPTRLSVTSQFMAPPQLRLFRVNANNEFYVGGDGFPLSVTRLSDGKPVVSSLINDIVNNKQYYLLDITSYVAELLTSETDDSGALVLRTSPFNDVANENENPRASTVYPAANTEFTRSLNRLVFGDQKSNDPGIKLELYYTNVKVE</sequence>
<reference evidence="1 2" key="1">
    <citation type="submission" date="2019-05" db="EMBL/GenBank/DDBJ databases">
        <authorList>
            <person name="Qu J.-H."/>
        </authorList>
    </citation>
    <scope>NUCLEOTIDE SEQUENCE [LARGE SCALE GENOMIC DNA]</scope>
    <source>
        <strain evidence="1 2">T17</strain>
    </source>
</reference>
<keyword evidence="2" id="KW-1185">Reference proteome</keyword>
<accession>A0A5R9L262</accession>
<dbReference type="Proteomes" id="UP000306402">
    <property type="component" value="Unassembled WGS sequence"/>
</dbReference>
<dbReference type="PROSITE" id="PS51257">
    <property type="entry name" value="PROKAR_LIPOPROTEIN"/>
    <property type="match status" value="1"/>
</dbReference>
<organism evidence="1 2">
    <name type="scientific">Dyadobacter luticola</name>
    <dbReference type="NCBI Taxonomy" id="1979387"/>
    <lineage>
        <taxon>Bacteria</taxon>
        <taxon>Pseudomonadati</taxon>
        <taxon>Bacteroidota</taxon>
        <taxon>Cytophagia</taxon>
        <taxon>Cytophagales</taxon>
        <taxon>Spirosomataceae</taxon>
        <taxon>Dyadobacter</taxon>
    </lineage>
</organism>
<dbReference type="EMBL" id="VCEJ01000002">
    <property type="protein sequence ID" value="TLV02360.1"/>
    <property type="molecule type" value="Genomic_DNA"/>
</dbReference>
<gene>
    <name evidence="1" type="ORF">FEN17_01605</name>
</gene>